<accession>E7N4V1</accession>
<dbReference type="STRING" id="749551.HMPREF9555_02046"/>
<evidence type="ECO:0000256" key="1">
    <source>
        <dbReference type="SAM" id="Phobius"/>
    </source>
</evidence>
<proteinExistence type="predicted"/>
<gene>
    <name evidence="2" type="ORF">HMPREF9555_02046</name>
</gene>
<keyword evidence="1" id="KW-0812">Transmembrane</keyword>
<keyword evidence="3" id="KW-1185">Reference proteome</keyword>
<keyword evidence="1" id="KW-1133">Transmembrane helix</keyword>
<protein>
    <submittedName>
        <fullName evidence="2">Uncharacterized protein</fullName>
    </submittedName>
</protein>
<dbReference type="EMBL" id="AECV01000058">
    <property type="protein sequence ID" value="EFW28796.1"/>
    <property type="molecule type" value="Genomic_DNA"/>
</dbReference>
<dbReference type="AlphaFoldDB" id="E7N4V1"/>
<feature type="transmembrane region" description="Helical" evidence="1">
    <location>
        <begin position="30"/>
        <end position="48"/>
    </location>
</feature>
<sequence length="50" mass="5459">SKACAIIFASGRRGSASLWEVMRMTLYEKLSLAIAALTLIVDIVSALFNR</sequence>
<dbReference type="HOGENOM" id="CLU_3129181_0_0_9"/>
<evidence type="ECO:0000313" key="2">
    <source>
        <dbReference type="EMBL" id="EFW28796.1"/>
    </source>
</evidence>
<feature type="non-terminal residue" evidence="2">
    <location>
        <position position="1"/>
    </location>
</feature>
<reference evidence="2 3" key="1">
    <citation type="submission" date="2010-08" db="EMBL/GenBank/DDBJ databases">
        <authorList>
            <person name="Weinstock G."/>
            <person name="Sodergren E."/>
            <person name="Clifton S."/>
            <person name="Fulton L."/>
            <person name="Fulton B."/>
            <person name="Courtney L."/>
            <person name="Fronick C."/>
            <person name="Harrison M."/>
            <person name="Strong C."/>
            <person name="Farmer C."/>
            <person name="Delahaunty K."/>
            <person name="Markovic C."/>
            <person name="Hall O."/>
            <person name="Minx P."/>
            <person name="Tomlinson C."/>
            <person name="Mitreva M."/>
            <person name="Hou S."/>
            <person name="Chen J."/>
            <person name="Wollam A."/>
            <person name="Pepin K.H."/>
            <person name="Johnson M."/>
            <person name="Bhonagiri V."/>
            <person name="Zhang X."/>
            <person name="Suruliraj S."/>
            <person name="Warren W."/>
            <person name="Chinwalla A."/>
            <person name="Mardis E.R."/>
            <person name="Wilson R.K."/>
        </authorList>
    </citation>
    <scope>NUCLEOTIDE SEQUENCE [LARGE SCALE GENOMIC DNA]</scope>
    <source>
        <strain evidence="2 3">F0399</strain>
    </source>
</reference>
<name>E7N4V1_9FIRM</name>
<evidence type="ECO:0000313" key="3">
    <source>
        <dbReference type="Proteomes" id="UP000004633"/>
    </source>
</evidence>
<comment type="caution">
    <text evidence="2">The sequence shown here is derived from an EMBL/GenBank/DDBJ whole genome shotgun (WGS) entry which is preliminary data.</text>
</comment>
<organism evidence="2 3">
    <name type="scientific">Selenomonas artemidis F0399</name>
    <dbReference type="NCBI Taxonomy" id="749551"/>
    <lineage>
        <taxon>Bacteria</taxon>
        <taxon>Bacillati</taxon>
        <taxon>Bacillota</taxon>
        <taxon>Negativicutes</taxon>
        <taxon>Selenomonadales</taxon>
        <taxon>Selenomonadaceae</taxon>
        <taxon>Selenomonas</taxon>
    </lineage>
</organism>
<dbReference type="Proteomes" id="UP000004633">
    <property type="component" value="Unassembled WGS sequence"/>
</dbReference>
<keyword evidence="1" id="KW-0472">Membrane</keyword>